<dbReference type="InterPro" id="IPR013780">
    <property type="entry name" value="Glyco_hydro_b"/>
</dbReference>
<dbReference type="Pfam" id="PF12891">
    <property type="entry name" value="Glyco_hydro_44"/>
    <property type="match status" value="1"/>
</dbReference>
<dbReference type="Gene3D" id="3.20.20.80">
    <property type="entry name" value="Glycosidases"/>
    <property type="match status" value="1"/>
</dbReference>
<dbReference type="InterPro" id="IPR024745">
    <property type="entry name" value="GH44_cat"/>
</dbReference>
<protein>
    <recommendedName>
        <fullName evidence="1">Glycoside hydrolase family 44 catalytic domain-containing protein</fullName>
    </recommendedName>
</protein>
<accession>A0A150NYB1</accession>
<evidence type="ECO:0000313" key="3">
    <source>
        <dbReference type="Proteomes" id="UP000075604"/>
    </source>
</evidence>
<proteinExistence type="predicted"/>
<gene>
    <name evidence="2" type="ORF">BE04_15275</name>
</gene>
<dbReference type="Gene3D" id="2.60.120.430">
    <property type="entry name" value="Galactose-binding lectin"/>
    <property type="match status" value="4"/>
</dbReference>
<evidence type="ECO:0000259" key="1">
    <source>
        <dbReference type="Pfam" id="PF12891"/>
    </source>
</evidence>
<dbReference type="SUPFAM" id="SSF49785">
    <property type="entry name" value="Galactose-binding domain-like"/>
    <property type="match status" value="4"/>
</dbReference>
<dbReference type="AlphaFoldDB" id="A0A150NYB1"/>
<dbReference type="InterPro" id="IPR017853">
    <property type="entry name" value="GH"/>
</dbReference>
<name>A0A150NYB1_SORCE</name>
<dbReference type="Proteomes" id="UP000075604">
    <property type="component" value="Unassembled WGS sequence"/>
</dbReference>
<sequence>MGCGSDVQGGAEVAELSRQSFALEATRGEVMIYSDSMASGWSESHWGSTVDSAAIATVHRGKNAISVTFDEASAGLALVSSSAIDASTYDTVRFWIHGGASGGQDVSLLLRDGAGNFGSPVPISVPADTWKRVDIPLRALGTPAQIKEIRWIEQGGGVQPTFYLDQVSLVRKGELVIFDDAIAPDWNDWSSWDTTASISTDSSSTPAQSGTKSLSVTFDDAWAGLVLRTSPPVSASAFDVVRFWIRGDALGVQDVSLELRDGAGVYGPGVPVSAPGSTWTEIVIPLRDLGNPSQITGLRLKDTGGGSHTTFYLDQISFGQQKELMVYDDALARSWGEGESWRTTLNMAATYPGQDPDDDAKCIGVTFTAGLGGGVLTTPVPIDARRYDTLRFWINGGTTGGQQLNFYVRNGAGEAGRSVRVNPVPANWWTRIDIPITALGSPTRITSLVWREISGASQPTFYLDRIAFVRDGYPEPLATPVVGGEAVIYDDALRTGWQSWSWGTAVNTASTSPVPADGARAISARFDSKWGALALYAADAAPIDTSLYDHLRFWVHGGSVNHQNIEVFLRGVRNPDDDPNEKTDDFYDGNAIPISAQVKANQWTMVEIPIATMVTSSMGTPAVVAGVIWQDAAGTGGPGSPTFYVDRVSFVRKSAPPAMTAPTLAVNVAAGIRSISPDIYGINGHIEESDAAVLRLPVRRWGGNAVSRYNYTNNATNAGADWYFKNMSRSTSADAFVLQNERTKFVDQGELVHTKTLMTVPLIGWVAKDAEACSFPEASFGPQQSHDSNGCGNGVRAADGTPILLDIPKPPVNETPTSVRAETIFVKGWIEHLVRQHGTAAEGGVEYYNLDNEPGLWHDTHRDVHPAPVEYADYEKLTSMYAKAIKEVDRTAKTLGPVAWGWNEYFYSALDQQCPASNPDCAWWEDPQDRKKYQNKPLVQWYLEQMKKLQDADPESTRFLDYLDLHYYPEAKGLARRPAGAPSTQALRLRSTRSLWDTYYVDESWINEPIRLIPRMRKWVDQSYPGTKLAITEYNFGALDHINGALTQADVLGIFGREGLDLATLWWYSDENQPSFNLTHPAAFAFRMYRNYDGAQNGFGDISVQATSSSHERLSVYAARRSTDNALTLMVINKTGLPLTSPLDLSGFTPSGNAKVYRYGEANLNAIVNVPDVPVSNTGFTATYPANSITLLVIPGA</sequence>
<dbReference type="InterPro" id="IPR008979">
    <property type="entry name" value="Galactose-bd-like_sf"/>
</dbReference>
<reference evidence="2 3" key="1">
    <citation type="submission" date="2014-02" db="EMBL/GenBank/DDBJ databases">
        <title>The small core and large imbalanced accessory genome model reveals a collaborative survival strategy of Sorangium cellulosum strains in nature.</title>
        <authorList>
            <person name="Han K."/>
            <person name="Peng R."/>
            <person name="Blom J."/>
            <person name="Li Y.-Z."/>
        </authorList>
    </citation>
    <scope>NUCLEOTIDE SEQUENCE [LARGE SCALE GENOMIC DNA]</scope>
    <source>
        <strain evidence="2 3">So0157-18</strain>
    </source>
</reference>
<comment type="caution">
    <text evidence="2">The sequence shown here is derived from an EMBL/GenBank/DDBJ whole genome shotgun (WGS) entry which is preliminary data.</text>
</comment>
<feature type="domain" description="Glycoside hydrolase family 44 catalytic" evidence="1">
    <location>
        <begin position="715"/>
        <end position="971"/>
    </location>
</feature>
<evidence type="ECO:0000313" key="2">
    <source>
        <dbReference type="EMBL" id="KYF46775.1"/>
    </source>
</evidence>
<dbReference type="EMBL" id="JELX01004600">
    <property type="protein sequence ID" value="KYF46775.1"/>
    <property type="molecule type" value="Genomic_DNA"/>
</dbReference>
<dbReference type="Gene3D" id="2.60.40.1180">
    <property type="entry name" value="Golgi alpha-mannosidase II"/>
    <property type="match status" value="1"/>
</dbReference>
<dbReference type="SUPFAM" id="SSF51445">
    <property type="entry name" value="(Trans)glycosidases"/>
    <property type="match status" value="1"/>
</dbReference>
<organism evidence="2 3">
    <name type="scientific">Sorangium cellulosum</name>
    <name type="common">Polyangium cellulosum</name>
    <dbReference type="NCBI Taxonomy" id="56"/>
    <lineage>
        <taxon>Bacteria</taxon>
        <taxon>Pseudomonadati</taxon>
        <taxon>Myxococcota</taxon>
        <taxon>Polyangia</taxon>
        <taxon>Polyangiales</taxon>
        <taxon>Polyangiaceae</taxon>
        <taxon>Sorangium</taxon>
    </lineage>
</organism>